<comment type="caution">
    <text evidence="5">The sequence shown here is derived from an EMBL/GenBank/DDBJ whole genome shotgun (WGS) entry which is preliminary data.</text>
</comment>
<sequence length="259" mass="28868">MVDVGVEPPIPSRLANVRYADKDYWNARYTSQPCEFDWFYGYTALRKVVRTFVKRRKPVLHLGCGNSNFQEGMARDGYTQVVNTDISEVVIQQMRSKHAHLPALSYRVSDCRKMPEFLDCQFGSVIDKGTVDALLCSREAASDLRAMFGEVSRVLLPGGVFLLVTLGGPAQRAALLQQPEFDWSVQVCLIRRVPEDQFAPSGPDRAIPLNDTPRPLPFLGPLQLQPDGSVAGLPEPFSPSDFFYAYVCRKAPLVLPADS</sequence>
<evidence type="ECO:0000313" key="6">
    <source>
        <dbReference type="Proteomes" id="UP001054857"/>
    </source>
</evidence>
<evidence type="ECO:0000256" key="2">
    <source>
        <dbReference type="ARBA" id="ARBA00022603"/>
    </source>
</evidence>
<dbReference type="InterPro" id="IPR013216">
    <property type="entry name" value="Methyltransf_11"/>
</dbReference>
<dbReference type="AlphaFoldDB" id="A0AAD3HU83"/>
<dbReference type="GO" id="GO:0032259">
    <property type="term" value="P:methylation"/>
    <property type="evidence" value="ECO:0007669"/>
    <property type="project" value="UniProtKB-KW"/>
</dbReference>
<evidence type="ECO:0000259" key="4">
    <source>
        <dbReference type="Pfam" id="PF08241"/>
    </source>
</evidence>
<dbReference type="FunFam" id="3.40.50.150:FF:000565">
    <property type="entry name" value="Predicted protein"/>
    <property type="match status" value="1"/>
</dbReference>
<dbReference type="Gene3D" id="3.40.50.150">
    <property type="entry name" value="Vaccinia Virus protein VP39"/>
    <property type="match status" value="1"/>
</dbReference>
<keyword evidence="3" id="KW-0808">Transferase</keyword>
<dbReference type="PANTHER" id="PTHR12176:SF79">
    <property type="entry name" value="METHYLTRANSFERASE TYPE 11 DOMAIN-CONTAINING PROTEIN"/>
    <property type="match status" value="1"/>
</dbReference>
<evidence type="ECO:0000313" key="5">
    <source>
        <dbReference type="EMBL" id="GFR52820.1"/>
    </source>
</evidence>
<keyword evidence="6" id="KW-1185">Reference proteome</keyword>
<dbReference type="Pfam" id="PF08241">
    <property type="entry name" value="Methyltransf_11"/>
    <property type="match status" value="1"/>
</dbReference>
<dbReference type="EMBL" id="BMAR01000072">
    <property type="protein sequence ID" value="GFR52820.1"/>
    <property type="molecule type" value="Genomic_DNA"/>
</dbReference>
<feature type="non-terminal residue" evidence="5">
    <location>
        <position position="259"/>
    </location>
</feature>
<dbReference type="PANTHER" id="PTHR12176">
    <property type="entry name" value="SAM-DEPENDENT METHYLTRANSFERASE SUPERFAMILY PROTEIN"/>
    <property type="match status" value="1"/>
</dbReference>
<name>A0AAD3HU83_9CHLO</name>
<reference evidence="5 6" key="1">
    <citation type="journal article" date="2021" name="Sci. Rep.">
        <title>Genome sequencing of the multicellular alga Astrephomene provides insights into convergent evolution of germ-soma differentiation.</title>
        <authorList>
            <person name="Yamashita S."/>
            <person name="Yamamoto K."/>
            <person name="Matsuzaki R."/>
            <person name="Suzuki S."/>
            <person name="Yamaguchi H."/>
            <person name="Hirooka S."/>
            <person name="Minakuchi Y."/>
            <person name="Miyagishima S."/>
            <person name="Kawachi M."/>
            <person name="Toyoda A."/>
            <person name="Nozaki H."/>
        </authorList>
    </citation>
    <scope>NUCLEOTIDE SEQUENCE [LARGE SCALE GENOMIC DNA]</scope>
    <source>
        <strain evidence="5 6">NIES-4017</strain>
    </source>
</reference>
<protein>
    <recommendedName>
        <fullName evidence="4">Methyltransferase type 11 domain-containing protein</fullName>
    </recommendedName>
</protein>
<dbReference type="InterPro" id="IPR051419">
    <property type="entry name" value="Lys/N-term_MeTrsfase_sf"/>
</dbReference>
<dbReference type="Proteomes" id="UP001054857">
    <property type="component" value="Unassembled WGS sequence"/>
</dbReference>
<accession>A0AAD3HU83</accession>
<organism evidence="5 6">
    <name type="scientific">Astrephomene gubernaculifera</name>
    <dbReference type="NCBI Taxonomy" id="47775"/>
    <lineage>
        <taxon>Eukaryota</taxon>
        <taxon>Viridiplantae</taxon>
        <taxon>Chlorophyta</taxon>
        <taxon>core chlorophytes</taxon>
        <taxon>Chlorophyceae</taxon>
        <taxon>CS clade</taxon>
        <taxon>Chlamydomonadales</taxon>
        <taxon>Astrephomenaceae</taxon>
        <taxon>Astrephomene</taxon>
    </lineage>
</organism>
<feature type="domain" description="Methyltransferase type 11" evidence="4">
    <location>
        <begin position="60"/>
        <end position="162"/>
    </location>
</feature>
<dbReference type="CDD" id="cd02440">
    <property type="entry name" value="AdoMet_MTases"/>
    <property type="match status" value="1"/>
</dbReference>
<keyword evidence="2" id="KW-0489">Methyltransferase</keyword>
<dbReference type="SUPFAM" id="SSF53335">
    <property type="entry name" value="S-adenosyl-L-methionine-dependent methyltransferases"/>
    <property type="match status" value="1"/>
</dbReference>
<dbReference type="InterPro" id="IPR029063">
    <property type="entry name" value="SAM-dependent_MTases_sf"/>
</dbReference>
<evidence type="ECO:0000256" key="1">
    <source>
        <dbReference type="ARBA" id="ARBA00008361"/>
    </source>
</evidence>
<dbReference type="GO" id="GO:0008757">
    <property type="term" value="F:S-adenosylmethionine-dependent methyltransferase activity"/>
    <property type="evidence" value="ECO:0007669"/>
    <property type="project" value="InterPro"/>
</dbReference>
<gene>
    <name evidence="5" type="ORF">Agub_g15443</name>
</gene>
<evidence type="ECO:0000256" key="3">
    <source>
        <dbReference type="ARBA" id="ARBA00022679"/>
    </source>
</evidence>
<comment type="similarity">
    <text evidence="1">Belongs to the methyltransferase superfamily.</text>
</comment>
<proteinExistence type="inferred from homology"/>